<dbReference type="SMART" id="SM00490">
    <property type="entry name" value="HELICc"/>
    <property type="match status" value="1"/>
</dbReference>
<keyword evidence="7" id="KW-1185">Reference proteome</keyword>
<feature type="domain" description="Helicase C-terminal" evidence="4">
    <location>
        <begin position="1"/>
        <end position="122"/>
    </location>
</feature>
<dbReference type="InterPro" id="IPR009057">
    <property type="entry name" value="Homeodomain-like_sf"/>
</dbReference>
<name>A0A284SDF9_ARMOS</name>
<evidence type="ECO:0000256" key="1">
    <source>
        <dbReference type="ARBA" id="ARBA00022801"/>
    </source>
</evidence>
<dbReference type="GO" id="GO:0140658">
    <property type="term" value="F:ATP-dependent chromatin remodeler activity"/>
    <property type="evidence" value="ECO:0007669"/>
    <property type="project" value="TreeGrafter"/>
</dbReference>
<dbReference type="GO" id="GO:0016887">
    <property type="term" value="F:ATP hydrolysis activity"/>
    <property type="evidence" value="ECO:0007669"/>
    <property type="project" value="TreeGrafter"/>
</dbReference>
<dbReference type="GO" id="GO:0003677">
    <property type="term" value="F:DNA binding"/>
    <property type="evidence" value="ECO:0007669"/>
    <property type="project" value="InterPro"/>
</dbReference>
<feature type="domain" description="SANT" evidence="5">
    <location>
        <begin position="319"/>
        <end position="372"/>
    </location>
</feature>
<dbReference type="PROSITE" id="PS51194">
    <property type="entry name" value="HELICASE_CTER"/>
    <property type="match status" value="1"/>
</dbReference>
<evidence type="ECO:0000313" key="6">
    <source>
        <dbReference type="EMBL" id="SJL19048.1"/>
    </source>
</evidence>
<dbReference type="GO" id="GO:0034728">
    <property type="term" value="P:nucleosome organization"/>
    <property type="evidence" value="ECO:0007669"/>
    <property type="project" value="TreeGrafter"/>
</dbReference>
<protein>
    <recommendedName>
        <fullName evidence="8">Helicase C-terminal domain-containing protein</fullName>
    </recommendedName>
</protein>
<reference evidence="7" key="1">
    <citation type="journal article" date="2017" name="Nat. Ecol. Evol.">
        <title>Genome expansion and lineage-specific genetic innovations in the forest pathogenic fungi Armillaria.</title>
        <authorList>
            <person name="Sipos G."/>
            <person name="Prasanna A.N."/>
            <person name="Walter M.C."/>
            <person name="O'Connor E."/>
            <person name="Balint B."/>
            <person name="Krizsan K."/>
            <person name="Kiss B."/>
            <person name="Hess J."/>
            <person name="Varga T."/>
            <person name="Slot J."/>
            <person name="Riley R."/>
            <person name="Boka B."/>
            <person name="Rigling D."/>
            <person name="Barry K."/>
            <person name="Lee J."/>
            <person name="Mihaltcheva S."/>
            <person name="LaButti K."/>
            <person name="Lipzen A."/>
            <person name="Waldron R."/>
            <person name="Moloney N.M."/>
            <person name="Sperisen C."/>
            <person name="Kredics L."/>
            <person name="Vagvoelgyi C."/>
            <person name="Patrignani A."/>
            <person name="Fitzpatrick D."/>
            <person name="Nagy I."/>
            <person name="Doyle S."/>
            <person name="Anderson J.B."/>
            <person name="Grigoriev I.V."/>
            <person name="Gueldener U."/>
            <person name="Muensterkoetter M."/>
            <person name="Nagy L.G."/>
        </authorList>
    </citation>
    <scope>NUCLEOTIDE SEQUENCE [LARGE SCALE GENOMIC DNA]</scope>
    <source>
        <strain evidence="7">C18/9</strain>
    </source>
</reference>
<dbReference type="InterPro" id="IPR017884">
    <property type="entry name" value="SANT_dom"/>
</dbReference>
<dbReference type="Gene3D" id="1.10.1040.30">
    <property type="entry name" value="ISWI, HAND domain"/>
    <property type="match status" value="1"/>
</dbReference>
<evidence type="ECO:0000259" key="4">
    <source>
        <dbReference type="PROSITE" id="PS51194"/>
    </source>
</evidence>
<dbReference type="Gene3D" id="3.40.50.300">
    <property type="entry name" value="P-loop containing nucleotide triphosphate hydrolases"/>
    <property type="match status" value="1"/>
</dbReference>
<dbReference type="InterPro" id="IPR049730">
    <property type="entry name" value="SNF2/RAD54-like_C"/>
</dbReference>
<dbReference type="STRING" id="47428.A0A284SDF9"/>
<feature type="region of interest" description="Disordered" evidence="3">
    <location>
        <begin position="457"/>
        <end position="501"/>
    </location>
</feature>
<dbReference type="AlphaFoldDB" id="A0A284SDF9"/>
<dbReference type="Pfam" id="PF00271">
    <property type="entry name" value="Helicase_C"/>
    <property type="match status" value="1"/>
</dbReference>
<evidence type="ECO:0000256" key="2">
    <source>
        <dbReference type="ARBA" id="ARBA00023242"/>
    </source>
</evidence>
<dbReference type="InterPro" id="IPR015195">
    <property type="entry name" value="SLIDE"/>
</dbReference>
<evidence type="ECO:0008006" key="8">
    <source>
        <dbReference type="Google" id="ProtNLM"/>
    </source>
</evidence>
<dbReference type="InterPro" id="IPR027417">
    <property type="entry name" value="P-loop_NTPase"/>
</dbReference>
<dbReference type="EMBL" id="FUEG01000090">
    <property type="protein sequence ID" value="SJL19048.1"/>
    <property type="molecule type" value="Genomic_DNA"/>
</dbReference>
<dbReference type="GO" id="GO:0005634">
    <property type="term" value="C:nucleus"/>
    <property type="evidence" value="ECO:0007669"/>
    <property type="project" value="InterPro"/>
</dbReference>
<dbReference type="InterPro" id="IPR001650">
    <property type="entry name" value="Helicase_C-like"/>
</dbReference>
<accession>A0A284SDF9</accession>
<dbReference type="GO" id="GO:0000785">
    <property type="term" value="C:chromatin"/>
    <property type="evidence" value="ECO:0007669"/>
    <property type="project" value="TreeGrafter"/>
</dbReference>
<dbReference type="OMA" id="FRFIHEN"/>
<dbReference type="InterPro" id="IPR036306">
    <property type="entry name" value="ISWI_HAND-dom_sf"/>
</dbReference>
<proteinExistence type="predicted"/>
<dbReference type="SUPFAM" id="SSF52540">
    <property type="entry name" value="P-loop containing nucleoside triphosphate hydrolases"/>
    <property type="match status" value="1"/>
</dbReference>
<evidence type="ECO:0000313" key="7">
    <source>
        <dbReference type="Proteomes" id="UP000219338"/>
    </source>
</evidence>
<dbReference type="Proteomes" id="UP000219338">
    <property type="component" value="Unassembled WGS sequence"/>
</dbReference>
<dbReference type="Gene3D" id="1.10.10.60">
    <property type="entry name" value="Homeodomain-like"/>
    <property type="match status" value="2"/>
</dbReference>
<dbReference type="GO" id="GO:0031491">
    <property type="term" value="F:nucleosome binding"/>
    <property type="evidence" value="ECO:0007669"/>
    <property type="project" value="InterPro"/>
</dbReference>
<dbReference type="SUPFAM" id="SSF46689">
    <property type="entry name" value="Homeodomain-like"/>
    <property type="match status" value="2"/>
</dbReference>
<dbReference type="PANTHER" id="PTHR45623">
    <property type="entry name" value="CHROMODOMAIN-HELICASE-DNA-BINDING PROTEIN 3-RELATED-RELATED"/>
    <property type="match status" value="1"/>
</dbReference>
<dbReference type="GO" id="GO:0042393">
    <property type="term" value="F:histone binding"/>
    <property type="evidence" value="ECO:0007669"/>
    <property type="project" value="TreeGrafter"/>
</dbReference>
<evidence type="ECO:0000256" key="3">
    <source>
        <dbReference type="SAM" id="MobiDB-lite"/>
    </source>
</evidence>
<dbReference type="InterPro" id="IPR015194">
    <property type="entry name" value="ISWI_HAND-dom"/>
</dbReference>
<keyword evidence="2" id="KW-0539">Nucleus</keyword>
<dbReference type="SUPFAM" id="SSF101224">
    <property type="entry name" value="HAND domain of the nucleosome remodeling ATPase ISWI"/>
    <property type="match status" value="1"/>
</dbReference>
<dbReference type="InterPro" id="IPR001005">
    <property type="entry name" value="SANT/Myb"/>
</dbReference>
<organism evidence="6 7">
    <name type="scientific">Armillaria ostoyae</name>
    <name type="common">Armillaria root rot fungus</name>
    <dbReference type="NCBI Taxonomy" id="47428"/>
    <lineage>
        <taxon>Eukaryota</taxon>
        <taxon>Fungi</taxon>
        <taxon>Dikarya</taxon>
        <taxon>Basidiomycota</taxon>
        <taxon>Agaricomycotina</taxon>
        <taxon>Agaricomycetes</taxon>
        <taxon>Agaricomycetidae</taxon>
        <taxon>Agaricales</taxon>
        <taxon>Marasmiineae</taxon>
        <taxon>Physalacriaceae</taxon>
        <taxon>Armillaria</taxon>
    </lineage>
</organism>
<dbReference type="Pfam" id="PF09110">
    <property type="entry name" value="HAND"/>
    <property type="match status" value="1"/>
</dbReference>
<evidence type="ECO:0000259" key="5">
    <source>
        <dbReference type="PROSITE" id="PS51293"/>
    </source>
</evidence>
<sequence length="501" mass="57868">MSRILDILEDYCHFRQYNYCRIDGGLPMKTVSPLSTSLGINLTSADIVVLYDSDWNPQADLQAMDRAHRIGQTKQVYVFRLITEGSVEERMLERAAQKLRLDQLVIQQGRTQQTKSANKDELLEMITHGAEKIINSSLDEVLINEDIDAIILRGERTVELNSRYEGLNFEDLSNFKSEASVQQWEGEDFRSGRKNLGMSLLSLSKRERKSNYSVDNYFKDTLRAGPSKPEKAAKIPRAPKQITIQDFQFFPPQLAALQDRELAVHKRINGITATLRETQGPDDTPEKLEEERLAAQQLIETAEPLTEAEIALKDSYIDQGFPDWSRRDFQQFVKGLETYGWDADWEEYASDIQDKTAAEVKKYFQVFQKKWKTLAEHPRIQARIIEGEAKRNKRDMHTYLLQHKIQSTDDVYDKIKRDIMESPLFRFDWFFKSRSPQELQRRCNTLLGMIEKEAETTMPHLVTSSSKGKKRANEEVSVSKSKKSASAKVKVEERPAKKKKT</sequence>
<dbReference type="PROSITE" id="PS51293">
    <property type="entry name" value="SANT"/>
    <property type="match status" value="1"/>
</dbReference>
<gene>
    <name evidence="6" type="ORF">ARMOST_22655</name>
</gene>
<keyword evidence="1" id="KW-0378">Hydrolase</keyword>
<dbReference type="CDD" id="cd18793">
    <property type="entry name" value="SF2_C_SNF"/>
    <property type="match status" value="1"/>
</dbReference>
<dbReference type="CDD" id="cd00167">
    <property type="entry name" value="SANT"/>
    <property type="match status" value="1"/>
</dbReference>
<dbReference type="Pfam" id="PF09111">
    <property type="entry name" value="SLIDE"/>
    <property type="match status" value="1"/>
</dbReference>
<dbReference type="PANTHER" id="PTHR45623:SF49">
    <property type="entry name" value="SWI_SNF-RELATED MATRIX-ASSOCIATED ACTIN-DEPENDENT REGULATOR OF CHROMATIN SUBFAMILY A MEMBER 5"/>
    <property type="match status" value="1"/>
</dbReference>
<dbReference type="OrthoDB" id="5857104at2759"/>